<protein>
    <recommendedName>
        <fullName evidence="9">Amino acid transporter transmembrane domain-containing protein</fullName>
    </recommendedName>
</protein>
<name>D8SZ87_SELML</name>
<dbReference type="Gramene" id="EFJ10166">
    <property type="protein sequence ID" value="EFJ10166"/>
    <property type="gene ID" value="SELMODRAFT_184022"/>
</dbReference>
<feature type="transmembrane region" description="Helical" evidence="8">
    <location>
        <begin position="253"/>
        <end position="274"/>
    </location>
</feature>
<reference evidence="10 11" key="1">
    <citation type="journal article" date="2011" name="Science">
        <title>The Selaginella genome identifies genetic changes associated with the evolution of vascular plants.</title>
        <authorList>
            <person name="Banks J.A."/>
            <person name="Nishiyama T."/>
            <person name="Hasebe M."/>
            <person name="Bowman J.L."/>
            <person name="Gribskov M."/>
            <person name="dePamphilis C."/>
            <person name="Albert V.A."/>
            <person name="Aono N."/>
            <person name="Aoyama T."/>
            <person name="Ambrose B.A."/>
            <person name="Ashton N.W."/>
            <person name="Axtell M.J."/>
            <person name="Barker E."/>
            <person name="Barker M.S."/>
            <person name="Bennetzen J.L."/>
            <person name="Bonawitz N.D."/>
            <person name="Chapple C."/>
            <person name="Cheng C."/>
            <person name="Correa L.G."/>
            <person name="Dacre M."/>
            <person name="DeBarry J."/>
            <person name="Dreyer I."/>
            <person name="Elias M."/>
            <person name="Engstrom E.M."/>
            <person name="Estelle M."/>
            <person name="Feng L."/>
            <person name="Finet C."/>
            <person name="Floyd S.K."/>
            <person name="Frommer W.B."/>
            <person name="Fujita T."/>
            <person name="Gramzow L."/>
            <person name="Gutensohn M."/>
            <person name="Harholt J."/>
            <person name="Hattori M."/>
            <person name="Heyl A."/>
            <person name="Hirai T."/>
            <person name="Hiwatashi Y."/>
            <person name="Ishikawa M."/>
            <person name="Iwata M."/>
            <person name="Karol K.G."/>
            <person name="Koehler B."/>
            <person name="Kolukisaoglu U."/>
            <person name="Kubo M."/>
            <person name="Kurata T."/>
            <person name="Lalonde S."/>
            <person name="Li K."/>
            <person name="Li Y."/>
            <person name="Litt A."/>
            <person name="Lyons E."/>
            <person name="Manning G."/>
            <person name="Maruyama T."/>
            <person name="Michael T.P."/>
            <person name="Mikami K."/>
            <person name="Miyazaki S."/>
            <person name="Morinaga S."/>
            <person name="Murata T."/>
            <person name="Mueller-Roeber B."/>
            <person name="Nelson D.R."/>
            <person name="Obara M."/>
            <person name="Oguri Y."/>
            <person name="Olmstead R.G."/>
            <person name="Onodera N."/>
            <person name="Petersen B.L."/>
            <person name="Pils B."/>
            <person name="Prigge M."/>
            <person name="Rensing S.A."/>
            <person name="Riano-Pachon D.M."/>
            <person name="Roberts A.W."/>
            <person name="Sato Y."/>
            <person name="Scheller H.V."/>
            <person name="Schulz B."/>
            <person name="Schulz C."/>
            <person name="Shakirov E.V."/>
            <person name="Shibagaki N."/>
            <person name="Shinohara N."/>
            <person name="Shippen D.E."/>
            <person name="Soerensen I."/>
            <person name="Sotooka R."/>
            <person name="Sugimoto N."/>
            <person name="Sugita M."/>
            <person name="Sumikawa N."/>
            <person name="Tanurdzic M."/>
            <person name="Theissen G."/>
            <person name="Ulvskov P."/>
            <person name="Wakazuki S."/>
            <person name="Weng J.K."/>
            <person name="Willats W.W."/>
            <person name="Wipf D."/>
            <person name="Wolf P.G."/>
            <person name="Yang L."/>
            <person name="Zimmer A.D."/>
            <person name="Zhu Q."/>
            <person name="Mitros T."/>
            <person name="Hellsten U."/>
            <person name="Loque D."/>
            <person name="Otillar R."/>
            <person name="Salamov A."/>
            <person name="Schmutz J."/>
            <person name="Shapiro H."/>
            <person name="Lindquist E."/>
            <person name="Lucas S."/>
            <person name="Rokhsar D."/>
            <person name="Grigoriev I.V."/>
        </authorList>
    </citation>
    <scope>NUCLEOTIDE SEQUENCE [LARGE SCALE GENOMIC DNA]</scope>
</reference>
<dbReference type="GO" id="GO:0015171">
    <property type="term" value="F:amino acid transmembrane transporter activity"/>
    <property type="evidence" value="ECO:0000318"/>
    <property type="project" value="GO_Central"/>
</dbReference>
<evidence type="ECO:0000313" key="10">
    <source>
        <dbReference type="EMBL" id="EFJ10166.1"/>
    </source>
</evidence>
<proteinExistence type="predicted"/>
<dbReference type="KEGG" id="smo:SELMODRAFT_184022"/>
<feature type="transmembrane region" description="Helical" evidence="8">
    <location>
        <begin position="67"/>
        <end position="88"/>
    </location>
</feature>
<keyword evidence="4" id="KW-0029">Amino-acid transport</keyword>
<keyword evidence="5 8" id="KW-1133">Transmembrane helix</keyword>
<dbReference type="Gene3D" id="1.20.1740.10">
    <property type="entry name" value="Amino acid/polyamine transporter I"/>
    <property type="match status" value="1"/>
</dbReference>
<dbReference type="PANTHER" id="PTHR48017">
    <property type="entry name" value="OS05G0424000 PROTEIN-RELATED"/>
    <property type="match status" value="1"/>
</dbReference>
<gene>
    <name evidence="10" type="ORF">SELMODRAFT_184022</name>
</gene>
<organism evidence="11">
    <name type="scientific">Selaginella moellendorffii</name>
    <name type="common">Spikemoss</name>
    <dbReference type="NCBI Taxonomy" id="88036"/>
    <lineage>
        <taxon>Eukaryota</taxon>
        <taxon>Viridiplantae</taxon>
        <taxon>Streptophyta</taxon>
        <taxon>Embryophyta</taxon>
        <taxon>Tracheophyta</taxon>
        <taxon>Lycopodiopsida</taxon>
        <taxon>Selaginellales</taxon>
        <taxon>Selaginellaceae</taxon>
        <taxon>Selaginella</taxon>
    </lineage>
</organism>
<accession>D8SZ87</accession>
<evidence type="ECO:0000256" key="8">
    <source>
        <dbReference type="SAM" id="Phobius"/>
    </source>
</evidence>
<dbReference type="STRING" id="88036.D8SZ87"/>
<dbReference type="HOGENOM" id="CLU_027994_2_0_1"/>
<evidence type="ECO:0000313" key="11">
    <source>
        <dbReference type="Proteomes" id="UP000001514"/>
    </source>
</evidence>
<dbReference type="OMA" id="HQYVAFM"/>
<keyword evidence="11" id="KW-1185">Reference proteome</keyword>
<feature type="compositionally biased region" description="Basic and acidic residues" evidence="7">
    <location>
        <begin position="7"/>
        <end position="24"/>
    </location>
</feature>
<dbReference type="GO" id="GO:0003333">
    <property type="term" value="P:amino acid transmembrane transport"/>
    <property type="evidence" value="ECO:0000318"/>
    <property type="project" value="GO_Central"/>
</dbReference>
<keyword evidence="2" id="KW-0813">Transport</keyword>
<evidence type="ECO:0000256" key="7">
    <source>
        <dbReference type="SAM" id="MobiDB-lite"/>
    </source>
</evidence>
<feature type="transmembrane region" description="Helical" evidence="8">
    <location>
        <begin position="366"/>
        <end position="387"/>
    </location>
</feature>
<dbReference type="OrthoDB" id="40134at2759"/>
<feature type="transmembrane region" description="Helical" evidence="8">
    <location>
        <begin position="286"/>
        <end position="309"/>
    </location>
</feature>
<feature type="transmembrane region" description="Helical" evidence="8">
    <location>
        <begin position="191"/>
        <end position="208"/>
    </location>
</feature>
<dbReference type="EMBL" id="GL377655">
    <property type="protein sequence ID" value="EFJ10166.1"/>
    <property type="molecule type" value="Genomic_DNA"/>
</dbReference>
<feature type="transmembrane region" description="Helical" evidence="8">
    <location>
        <begin position="157"/>
        <end position="179"/>
    </location>
</feature>
<feature type="transmembrane region" description="Helical" evidence="8">
    <location>
        <begin position="94"/>
        <end position="118"/>
    </location>
</feature>
<feature type="transmembrane region" description="Helical" evidence="8">
    <location>
        <begin position="331"/>
        <end position="354"/>
    </location>
</feature>
<feature type="region of interest" description="Disordered" evidence="7">
    <location>
        <begin position="1"/>
        <end position="24"/>
    </location>
</feature>
<dbReference type="eggNOG" id="KOG1303">
    <property type="taxonomic scope" value="Eukaryota"/>
</dbReference>
<keyword evidence="3 8" id="KW-0812">Transmembrane</keyword>
<dbReference type="AlphaFoldDB" id="D8SZ87"/>
<evidence type="ECO:0000256" key="2">
    <source>
        <dbReference type="ARBA" id="ARBA00022448"/>
    </source>
</evidence>
<feature type="transmembrane region" description="Helical" evidence="8">
    <location>
        <begin position="213"/>
        <end position="233"/>
    </location>
</feature>
<evidence type="ECO:0000256" key="5">
    <source>
        <dbReference type="ARBA" id="ARBA00022989"/>
    </source>
</evidence>
<dbReference type="GO" id="GO:0016020">
    <property type="term" value="C:membrane"/>
    <property type="evidence" value="ECO:0000318"/>
    <property type="project" value="GO_Central"/>
</dbReference>
<evidence type="ECO:0000256" key="6">
    <source>
        <dbReference type="ARBA" id="ARBA00023136"/>
    </source>
</evidence>
<sequence length="486" mass="55490">MVDIYEPDSRRHAQGHHGHEFGDDPYRYDGQRAWIQTKRGYIMHKFKQWTASPSANLLWRSSSSFDAFLIAAAAQIGQALTLLPQTLAFMGYGWGVFFLILYAAFGSWAVFLLVWLYLEYRIRNQREARDDLQMGHILQYHEVIYGLTGRYLGNLTLVFNILALAMAGVVQLISSASNLHYLNSNVHKREWQILVGILSLLSVFMPGFSHFRFAAFIGVLTTTITAVYLAVAARTNGQEFGITHRGAGNMREFFTGATTILFAFGGHGITIEILEAMHSPEKFGFVYPLAVLYILVLSIASSTSVYWAYGDDLLEESNAFAVLPPSHWKRFAIFSMFVHQSIAFIIYMYPVFLVAEKTFRVHTRRFAYKVLARLPVVLLVWFVAMAMPFFGTIAAVFGSLLVSISVYFIPLLAFYLAYRDKEAQKVSVVKLSLHYPIWKFLFLINALIMVWIFIIGFCVGAWATMSQFIRDIHTYGFFDKCYQCRR</sequence>
<feature type="transmembrane region" description="Helical" evidence="8">
    <location>
        <begin position="437"/>
        <end position="463"/>
    </location>
</feature>
<comment type="subcellular location">
    <subcellularLocation>
        <location evidence="1">Membrane</location>
    </subcellularLocation>
</comment>
<dbReference type="InParanoid" id="D8SZ87"/>
<evidence type="ECO:0000256" key="1">
    <source>
        <dbReference type="ARBA" id="ARBA00004370"/>
    </source>
</evidence>
<evidence type="ECO:0000256" key="4">
    <source>
        <dbReference type="ARBA" id="ARBA00022970"/>
    </source>
</evidence>
<dbReference type="InterPro" id="IPR013057">
    <property type="entry name" value="AA_transpt_TM"/>
</dbReference>
<feature type="domain" description="Amino acid transporter transmembrane" evidence="9">
    <location>
        <begin position="61"/>
        <end position="454"/>
    </location>
</feature>
<evidence type="ECO:0000259" key="9">
    <source>
        <dbReference type="Pfam" id="PF01490"/>
    </source>
</evidence>
<dbReference type="Pfam" id="PF01490">
    <property type="entry name" value="Aa_trans"/>
    <property type="match status" value="1"/>
</dbReference>
<dbReference type="Proteomes" id="UP000001514">
    <property type="component" value="Unassembled WGS sequence"/>
</dbReference>
<keyword evidence="6 8" id="KW-0472">Membrane</keyword>
<evidence type="ECO:0000256" key="3">
    <source>
        <dbReference type="ARBA" id="ARBA00022692"/>
    </source>
</evidence>
<feature type="transmembrane region" description="Helical" evidence="8">
    <location>
        <begin position="393"/>
        <end position="416"/>
    </location>
</feature>